<dbReference type="InterPro" id="IPR010561">
    <property type="entry name" value="LIN-9/ALY1"/>
</dbReference>
<protein>
    <submittedName>
        <fullName evidence="1">Uncharacterized protein</fullName>
    </submittedName>
</protein>
<organism evidence="1 2">
    <name type="scientific">Hibiscus sabdariffa</name>
    <name type="common">roselle</name>
    <dbReference type="NCBI Taxonomy" id="183260"/>
    <lineage>
        <taxon>Eukaryota</taxon>
        <taxon>Viridiplantae</taxon>
        <taxon>Streptophyta</taxon>
        <taxon>Embryophyta</taxon>
        <taxon>Tracheophyta</taxon>
        <taxon>Spermatophyta</taxon>
        <taxon>Magnoliopsida</taxon>
        <taxon>eudicotyledons</taxon>
        <taxon>Gunneridae</taxon>
        <taxon>Pentapetalae</taxon>
        <taxon>rosids</taxon>
        <taxon>malvids</taxon>
        <taxon>Malvales</taxon>
        <taxon>Malvaceae</taxon>
        <taxon>Malvoideae</taxon>
        <taxon>Hibiscus</taxon>
    </lineage>
</organism>
<dbReference type="PANTHER" id="PTHR21689:SF5">
    <property type="entry name" value="PROTEIN ALWAYS EARLY 1-RELATED"/>
    <property type="match status" value="1"/>
</dbReference>
<proteinExistence type="predicted"/>
<dbReference type="Proteomes" id="UP001396334">
    <property type="component" value="Unassembled WGS sequence"/>
</dbReference>
<comment type="caution">
    <text evidence="1">The sequence shown here is derived from an EMBL/GenBank/DDBJ whole genome shotgun (WGS) entry which is preliminary data.</text>
</comment>
<keyword evidence="2" id="KW-1185">Reference proteome</keyword>
<accession>A0ABR2N8W6</accession>
<evidence type="ECO:0000313" key="2">
    <source>
        <dbReference type="Proteomes" id="UP001396334"/>
    </source>
</evidence>
<reference evidence="1 2" key="1">
    <citation type="journal article" date="2024" name="G3 (Bethesda)">
        <title>Genome assembly of Hibiscus sabdariffa L. provides insights into metabolisms of medicinal natural products.</title>
        <authorList>
            <person name="Kim T."/>
        </authorList>
    </citation>
    <scope>NUCLEOTIDE SEQUENCE [LARGE SCALE GENOMIC DNA]</scope>
    <source>
        <strain evidence="1">TK-2024</strain>
        <tissue evidence="1">Old leaves</tissue>
    </source>
</reference>
<dbReference type="EMBL" id="JBBPBN010000207">
    <property type="protein sequence ID" value="KAK8972581.1"/>
    <property type="molecule type" value="Genomic_DNA"/>
</dbReference>
<sequence length="353" mass="39306">MPTWTVESGRIICKLNENRITCETDEKSSATEAASIGHHRDKTNHVGPKEKNSWQNLLFNLQISNPEAPTDFPFIQSFDNKDVAEEVNKNLTKGLDHIPELIVKKFAETDFKMQLVIIVLLTNLGGFLNAFCMKRGRKLSLRQQLIAIHPKIREVNDGNILSVEHDSCRVQFDSPELGVEHVTSQGNGHSGFGRPGVYTSSGHLENVTSPANMLANPIKVSKWRMLCNQRNKLGSCPAVQVNAKTAVPNVDSAHPTAKDQPLTIAHIQGREADTSYAMSSTKDVEDSFIRAVEALNSIDKLQFTPDIRMPEQVPSELITSCIATLLMIQVWPEGRESIPDFWSRIAAIQRPAY</sequence>
<evidence type="ECO:0000313" key="1">
    <source>
        <dbReference type="EMBL" id="KAK8972581.1"/>
    </source>
</evidence>
<gene>
    <name evidence="1" type="ORF">V6N11_082512</name>
</gene>
<dbReference type="PANTHER" id="PTHR21689">
    <property type="entry name" value="LIN-9"/>
    <property type="match status" value="1"/>
</dbReference>
<name>A0ABR2N8W6_9ROSI</name>